<dbReference type="Pfam" id="PF00488">
    <property type="entry name" value="MutS_V"/>
    <property type="match status" value="1"/>
</dbReference>
<dbReference type="Gene3D" id="3.40.50.300">
    <property type="entry name" value="P-loop containing nucleotide triphosphate hydrolases"/>
    <property type="match status" value="1"/>
</dbReference>
<dbReference type="PANTHER" id="PTHR11361:SF34">
    <property type="entry name" value="DNA MISMATCH REPAIR PROTEIN MSH1, MITOCHONDRIAL"/>
    <property type="match status" value="1"/>
</dbReference>
<name>A0ABU5A4H1_9HYPH</name>
<dbReference type="InterPro" id="IPR000432">
    <property type="entry name" value="DNA_mismatch_repair_MutS_C"/>
</dbReference>
<evidence type="ECO:0000313" key="6">
    <source>
        <dbReference type="Proteomes" id="UP001285154"/>
    </source>
</evidence>
<proteinExistence type="predicted"/>
<dbReference type="RefSeq" id="WP_320248674.1">
    <property type="nucleotide sequence ID" value="NZ_JAVIIQ010000005.1"/>
</dbReference>
<evidence type="ECO:0000256" key="2">
    <source>
        <dbReference type="ARBA" id="ARBA00022840"/>
    </source>
</evidence>
<keyword evidence="6" id="KW-1185">Reference proteome</keyword>
<dbReference type="Proteomes" id="UP001285154">
    <property type="component" value="Unassembled WGS sequence"/>
</dbReference>
<protein>
    <submittedName>
        <fullName evidence="5">DNA mismatch repair protein MutS</fullName>
    </submittedName>
</protein>
<dbReference type="PANTHER" id="PTHR11361">
    <property type="entry name" value="DNA MISMATCH REPAIR PROTEIN MUTS FAMILY MEMBER"/>
    <property type="match status" value="1"/>
</dbReference>
<reference evidence="5 6" key="1">
    <citation type="submission" date="2023-08" db="EMBL/GenBank/DDBJ databases">
        <title>Implementing the SeqCode for naming new Mesorhizobium species isolated from Vachellia karroo root nodules.</title>
        <authorList>
            <person name="Van Lill M."/>
        </authorList>
    </citation>
    <scope>NUCLEOTIDE SEQUENCE [LARGE SCALE GENOMIC DNA]</scope>
    <source>
        <strain evidence="5 6">VK25D</strain>
    </source>
</reference>
<feature type="domain" description="DNA mismatch repair proteins mutS family" evidence="4">
    <location>
        <begin position="286"/>
        <end position="463"/>
    </location>
</feature>
<dbReference type="SUPFAM" id="SSF52540">
    <property type="entry name" value="P-loop containing nucleoside triphosphate hydrolases"/>
    <property type="match status" value="1"/>
</dbReference>
<keyword evidence="3" id="KW-0238">DNA-binding</keyword>
<keyword evidence="1" id="KW-0547">Nucleotide-binding</keyword>
<dbReference type="InterPro" id="IPR027417">
    <property type="entry name" value="P-loop_NTPase"/>
</dbReference>
<evidence type="ECO:0000256" key="1">
    <source>
        <dbReference type="ARBA" id="ARBA00022741"/>
    </source>
</evidence>
<evidence type="ECO:0000259" key="4">
    <source>
        <dbReference type="SMART" id="SM00534"/>
    </source>
</evidence>
<evidence type="ECO:0000313" key="5">
    <source>
        <dbReference type="EMBL" id="MDX8532532.1"/>
    </source>
</evidence>
<keyword evidence="2" id="KW-0067">ATP-binding</keyword>
<dbReference type="SMART" id="SM00534">
    <property type="entry name" value="MUTSac"/>
    <property type="match status" value="1"/>
</dbReference>
<dbReference type="InterPro" id="IPR045076">
    <property type="entry name" value="MutS"/>
</dbReference>
<sequence length="463" mass="51951">MADKDKVLEEVARRVVVAPLEGEEAILFRQEILRDCLNNAELTRELYALAVETIESEKKNHWGLLMGYPDTVLRRSVEVLTMFVSRLRKLRSIAEKQASCFKSAGFQGFFAMIRAELDAEYFAEIQYHLKQLKLNDGVLMSAELQAGNKGGNYVLRKPLDIDRSWWKRLFVKGPPVFTYQLHPRDEQGARALSELQDRGVNLVANALAQSNDHILSFFTQMPTELAFYIGCLNLHERLAGIGVPICFPIVSGAGGDRHSVEQLCDPCLALNSSQPVVGNDLHADGKNLIIITGANQGGKSTFLRAIGLAQLMMQAGMFVAATAFRANIARGVFTHFKREEDTTMKSGKLDEELGRMDEIVDHVASGSLMLFNESFAATNEREGSEIARQIVEALTETGVKAYFVTHLFEFAHGLHERNLRNTMFLRAERREDGARTFKLTESAPLQTSFGQDLYDEIFWRAHT</sequence>
<organism evidence="5 6">
    <name type="scientific">Mesorhizobium vachelliae</name>
    <dbReference type="NCBI Taxonomy" id="3072309"/>
    <lineage>
        <taxon>Bacteria</taxon>
        <taxon>Pseudomonadati</taxon>
        <taxon>Pseudomonadota</taxon>
        <taxon>Alphaproteobacteria</taxon>
        <taxon>Hyphomicrobiales</taxon>
        <taxon>Phyllobacteriaceae</taxon>
        <taxon>Mesorhizobium</taxon>
    </lineage>
</organism>
<evidence type="ECO:0000256" key="3">
    <source>
        <dbReference type="ARBA" id="ARBA00023125"/>
    </source>
</evidence>
<accession>A0ABU5A4H1</accession>
<gene>
    <name evidence="5" type="ORF">RFM42_16190</name>
</gene>
<comment type="caution">
    <text evidence="5">The sequence shown here is derived from an EMBL/GenBank/DDBJ whole genome shotgun (WGS) entry which is preliminary data.</text>
</comment>
<dbReference type="EMBL" id="JAVIIQ010000005">
    <property type="protein sequence ID" value="MDX8532532.1"/>
    <property type="molecule type" value="Genomic_DNA"/>
</dbReference>